<comment type="caution">
    <text evidence="2">The sequence shown here is derived from an EMBL/GenBank/DDBJ whole genome shotgun (WGS) entry which is preliminary data.</text>
</comment>
<dbReference type="PANTHER" id="PTHR33334">
    <property type="entry name" value="PROTEIN LNK1"/>
    <property type="match status" value="1"/>
</dbReference>
<evidence type="ECO:0000256" key="1">
    <source>
        <dbReference type="SAM" id="MobiDB-lite"/>
    </source>
</evidence>
<dbReference type="AlphaFoldDB" id="A0AAD8KET4"/>
<feature type="region of interest" description="Disordered" evidence="1">
    <location>
        <begin position="200"/>
        <end position="266"/>
    </location>
</feature>
<dbReference type="GO" id="GO:0006355">
    <property type="term" value="P:regulation of DNA-templated transcription"/>
    <property type="evidence" value="ECO:0007669"/>
    <property type="project" value="InterPro"/>
</dbReference>
<organism evidence="2 3">
    <name type="scientific">Tagetes erecta</name>
    <name type="common">African marigold</name>
    <dbReference type="NCBI Taxonomy" id="13708"/>
    <lineage>
        <taxon>Eukaryota</taxon>
        <taxon>Viridiplantae</taxon>
        <taxon>Streptophyta</taxon>
        <taxon>Embryophyta</taxon>
        <taxon>Tracheophyta</taxon>
        <taxon>Spermatophyta</taxon>
        <taxon>Magnoliopsida</taxon>
        <taxon>eudicotyledons</taxon>
        <taxon>Gunneridae</taxon>
        <taxon>Pentapetalae</taxon>
        <taxon>asterids</taxon>
        <taxon>campanulids</taxon>
        <taxon>Asterales</taxon>
        <taxon>Asteraceae</taxon>
        <taxon>Asteroideae</taxon>
        <taxon>Heliantheae alliance</taxon>
        <taxon>Tageteae</taxon>
        <taxon>Tagetes</taxon>
    </lineage>
</organism>
<dbReference type="EMBL" id="JAUHHV010000007">
    <property type="protein sequence ID" value="KAK1418285.1"/>
    <property type="molecule type" value="Genomic_DNA"/>
</dbReference>
<feature type="compositionally biased region" description="Basic and acidic residues" evidence="1">
    <location>
        <begin position="23"/>
        <end position="48"/>
    </location>
</feature>
<keyword evidence="3" id="KW-1185">Reference proteome</keyword>
<feature type="region of interest" description="Disordered" evidence="1">
    <location>
        <begin position="23"/>
        <end position="105"/>
    </location>
</feature>
<accession>A0AAD8KET4</accession>
<sequence length="532" mass="58881">MADLSIYELDDIIWDDFERSGDHIVPHPTEDHGGEDKYDGDNSIKPRLEVVPLQSKEGNLDNASSSVCQFKEERESKTSNKETDVTEKDSWSHITASGDADSTKDMLKDTSGAVDRNSYNELNLFSNDHDAKESSDLLYFGWPDMGNLEDVDKILSNCDSSFGLGITGNDDELVWLTSEDPGGGYEEALKMDLKFPCSEPSALTSVSQDHQSRESDTKASGFVSGSKVEFNLKHQKKQSRQQNQTDGMKASHCLKGHGLKSNDTQISSSDKSFTLLGNWQQTKYSGHDSVGYMRSSTYLHPGHGHAPVQSTGGSIMTGIRSKIKAPSKVHSVESSSQPSFTGNHNHVGMMQQASRNDLLPSPKQFRMLENKIECQSNMEGAIKGSSAELDSFDVPESSSISSELDEISPEATTLRQLQQVMLQLDVRTKLCIRDSLYRLARSAEQRHNYAGISDKYTGLMGIETDTNPIDRTIAHLLFHRPSDSSNMPTHQPLKLNTKAHGSMACLPSVAEKQFDQQTKNESDDKIINSRKT</sequence>
<evidence type="ECO:0000313" key="3">
    <source>
        <dbReference type="Proteomes" id="UP001229421"/>
    </source>
</evidence>
<feature type="region of interest" description="Disordered" evidence="1">
    <location>
        <begin position="511"/>
        <end position="532"/>
    </location>
</feature>
<proteinExistence type="predicted"/>
<dbReference type="Proteomes" id="UP001229421">
    <property type="component" value="Unassembled WGS sequence"/>
</dbReference>
<name>A0AAD8KET4_TARER</name>
<evidence type="ECO:0008006" key="4">
    <source>
        <dbReference type="Google" id="ProtNLM"/>
    </source>
</evidence>
<protein>
    <recommendedName>
        <fullName evidence="4">Protein LNK1</fullName>
    </recommendedName>
</protein>
<evidence type="ECO:0000313" key="2">
    <source>
        <dbReference type="EMBL" id="KAK1418285.1"/>
    </source>
</evidence>
<feature type="compositionally biased region" description="Basic and acidic residues" evidence="1">
    <location>
        <begin position="512"/>
        <end position="532"/>
    </location>
</feature>
<feature type="compositionally biased region" description="Basic and acidic residues" evidence="1">
    <location>
        <begin position="70"/>
        <end position="91"/>
    </location>
</feature>
<dbReference type="GO" id="GO:0007623">
    <property type="term" value="P:circadian rhythm"/>
    <property type="evidence" value="ECO:0007669"/>
    <property type="project" value="InterPro"/>
</dbReference>
<gene>
    <name evidence="2" type="ORF">QVD17_27428</name>
</gene>
<reference evidence="2" key="1">
    <citation type="journal article" date="2023" name="bioRxiv">
        <title>Improved chromosome-level genome assembly for marigold (Tagetes erecta).</title>
        <authorList>
            <person name="Jiang F."/>
            <person name="Yuan L."/>
            <person name="Wang S."/>
            <person name="Wang H."/>
            <person name="Xu D."/>
            <person name="Wang A."/>
            <person name="Fan W."/>
        </authorList>
    </citation>
    <scope>NUCLEOTIDE SEQUENCE</scope>
    <source>
        <strain evidence="2">WSJ</strain>
        <tissue evidence="2">Leaf</tissue>
    </source>
</reference>
<dbReference type="PANTHER" id="PTHR33334:SF15">
    <property type="entry name" value="DENTIN SIALOPHOSPHOPROTEIN-RELATED PROTEIN"/>
    <property type="match status" value="1"/>
</dbReference>
<dbReference type="InterPro" id="IPR039928">
    <property type="entry name" value="LNK"/>
</dbReference>